<keyword evidence="2" id="KW-1185">Reference proteome</keyword>
<organism evidence="1 2">
    <name type="scientific">Dreissena polymorpha</name>
    <name type="common">Zebra mussel</name>
    <name type="synonym">Mytilus polymorpha</name>
    <dbReference type="NCBI Taxonomy" id="45954"/>
    <lineage>
        <taxon>Eukaryota</taxon>
        <taxon>Metazoa</taxon>
        <taxon>Spiralia</taxon>
        <taxon>Lophotrochozoa</taxon>
        <taxon>Mollusca</taxon>
        <taxon>Bivalvia</taxon>
        <taxon>Autobranchia</taxon>
        <taxon>Heteroconchia</taxon>
        <taxon>Euheterodonta</taxon>
        <taxon>Imparidentia</taxon>
        <taxon>Neoheterodontei</taxon>
        <taxon>Myida</taxon>
        <taxon>Dreissenoidea</taxon>
        <taxon>Dreissenidae</taxon>
        <taxon>Dreissena</taxon>
    </lineage>
</organism>
<proteinExistence type="predicted"/>
<reference evidence="1" key="1">
    <citation type="journal article" date="2019" name="bioRxiv">
        <title>The Genome of the Zebra Mussel, Dreissena polymorpha: A Resource for Invasive Species Research.</title>
        <authorList>
            <person name="McCartney M.A."/>
            <person name="Auch B."/>
            <person name="Kono T."/>
            <person name="Mallez S."/>
            <person name="Zhang Y."/>
            <person name="Obille A."/>
            <person name="Becker A."/>
            <person name="Abrahante J.E."/>
            <person name="Garbe J."/>
            <person name="Badalamenti J.P."/>
            <person name="Herman A."/>
            <person name="Mangelson H."/>
            <person name="Liachko I."/>
            <person name="Sullivan S."/>
            <person name="Sone E.D."/>
            <person name="Koren S."/>
            <person name="Silverstein K.A.T."/>
            <person name="Beckman K.B."/>
            <person name="Gohl D.M."/>
        </authorList>
    </citation>
    <scope>NUCLEOTIDE SEQUENCE</scope>
    <source>
        <strain evidence="1">Duluth1</strain>
        <tissue evidence="1">Whole animal</tissue>
    </source>
</reference>
<reference evidence="1" key="2">
    <citation type="submission" date="2020-11" db="EMBL/GenBank/DDBJ databases">
        <authorList>
            <person name="McCartney M.A."/>
            <person name="Auch B."/>
            <person name="Kono T."/>
            <person name="Mallez S."/>
            <person name="Becker A."/>
            <person name="Gohl D.M."/>
            <person name="Silverstein K.A.T."/>
            <person name="Koren S."/>
            <person name="Bechman K.B."/>
            <person name="Herman A."/>
            <person name="Abrahante J.E."/>
            <person name="Garbe J."/>
        </authorList>
    </citation>
    <scope>NUCLEOTIDE SEQUENCE</scope>
    <source>
        <strain evidence="1">Duluth1</strain>
        <tissue evidence="1">Whole animal</tissue>
    </source>
</reference>
<evidence type="ECO:0000313" key="2">
    <source>
        <dbReference type="Proteomes" id="UP000828390"/>
    </source>
</evidence>
<protein>
    <submittedName>
        <fullName evidence="1">Uncharacterized protein</fullName>
    </submittedName>
</protein>
<gene>
    <name evidence="1" type="ORF">DPMN_163552</name>
</gene>
<dbReference type="EMBL" id="JAIWYP010000008">
    <property type="protein sequence ID" value="KAH3785462.1"/>
    <property type="molecule type" value="Genomic_DNA"/>
</dbReference>
<evidence type="ECO:0000313" key="1">
    <source>
        <dbReference type="EMBL" id="KAH3785462.1"/>
    </source>
</evidence>
<accession>A0A9D4EWZ7</accession>
<dbReference type="AlphaFoldDB" id="A0A9D4EWZ7"/>
<name>A0A9D4EWZ7_DREPO</name>
<sequence>MSIPPCYKVPSAPVQYLHKYAPCYKVPSAPVEYLNEYTPCNNVPSAPVEYLHEYPPVTKSHLHLKSTCISIPLLQSPICTCTVPA</sequence>
<comment type="caution">
    <text evidence="1">The sequence shown here is derived from an EMBL/GenBank/DDBJ whole genome shotgun (WGS) entry which is preliminary data.</text>
</comment>
<dbReference type="Proteomes" id="UP000828390">
    <property type="component" value="Unassembled WGS sequence"/>
</dbReference>